<feature type="compositionally biased region" description="Basic residues" evidence="2">
    <location>
        <begin position="786"/>
        <end position="803"/>
    </location>
</feature>
<feature type="compositionally biased region" description="Basic and acidic residues" evidence="2">
    <location>
        <begin position="618"/>
        <end position="638"/>
    </location>
</feature>
<evidence type="ECO:0000256" key="2">
    <source>
        <dbReference type="SAM" id="MobiDB-lite"/>
    </source>
</evidence>
<sequence length="1239" mass="143832">MIKADLSMNIQTHCCSLCLLLRHRLGCVQATLFEMEKTLSFSIFKEKIIKTNELLCVLLEKNKSLDKSQKLIQQLKKKLELNRNEVNKLKLRNETLTCDLTAVEKDYNLLSTEHIILKDRFKQLENESNNTINNLQVNYQLANQELKQCKEKLTMLEEFNDELETVPFKNLKSPTKRRRVPFRKKRSPQKKEGIVLHDVVAMCKEIDELKIERQKLITEKTDFQLEVYELKRKLTDFESVTQDENNPLKMKEELAELRKNIEEKDKELERLSNKIKKIENQKETLQSDNERLKIENSLCQEEISTLQSKCLQNDKQSAITKTKKKELNKLSAEFKQLQIERSRLHDENEKLKIENHFFQLEISCLQNKSEKTSGNPCTQEEQHDSPVLDDGSPTLNEESLEPINDCRRESNSTPTNEEVSAIMKNMVVPDKLSPLIEQPRHNDQGLSSHEDHINRSPSPHTDLRHNNQESSPARRELFQRNITRKRNYLTKRRQLARKKAKQVDLYGALLALKKANINFVISSNSFESPNRSSSRLINFECDKNIKFKNFEKKKPVTITKELTCLLVNCKSTYMVLKGCKDDEDAPLLGFVGVKNESLVSQNNNLTVTRPLESHISATKRDTTKKSCSIEKNSDDVQRNNEQVVQIIEADDEDIYVKNTEKRNDRNNKKEKTSLQNNKIVHNCSNNETEDPLSHNEEDENTEMSSLNTKRKPPNQPELRRSKRKRNSLMSMLKKRRTGTVNKLAITKCTASCLDVEEKEEKLENAIKNRANSSDSVPVQDFVFKKPTTRPKSFKRPLCNKKRSLQPPVINEQCDTNDSGVNLEEEKTEDSIAPMETSPEKLPKTTFKRPVCSTRSSRRLSMVSPECDKSNDNPKIQEVNREENIDLESPKSPTPESQPPPANKPVLIPLEKKVPEFEEKIPSSKIEMLFSKLILYTKEEEVLNEVVREFSSQDPEYIAQAVLERIALDYHDNPDTKHSPAPLMTEVQRTMLGFMSKLEKTSVIGVFDSYLTLSEQRLLTCNKLEEFGPVTRLYLAICKLHKNITRMRKLCCDVFYFCGDLAIPFLFIVLTSWPEVIPYAADAKDFPLARVLVQIVYTTDCKKPGYNHMPLRDMLIKFYGYPKDRWEYDDFFKELFNGYLKNPSRSSDFALLLYCKSRPEKWVYEKVDEHLKPLVSMEIQDNFKATLIILIGNLYNRFSSKSEVNYLPQIREWLSSLVKEDTPDVVRKCVYVSLSRLKKK</sequence>
<comment type="caution">
    <text evidence="3">The sequence shown here is derived from an EMBL/GenBank/DDBJ whole genome shotgun (WGS) entry which is preliminary data.</text>
</comment>
<feature type="compositionally biased region" description="Polar residues" evidence="2">
    <location>
        <begin position="673"/>
        <end position="686"/>
    </location>
</feature>
<feature type="coiled-coil region" evidence="1">
    <location>
        <begin position="199"/>
        <end position="226"/>
    </location>
</feature>
<feature type="coiled-coil region" evidence="1">
    <location>
        <begin position="58"/>
        <end position="166"/>
    </location>
</feature>
<feature type="region of interest" description="Disordered" evidence="2">
    <location>
        <begin position="786"/>
        <end position="905"/>
    </location>
</feature>
<feature type="compositionally biased region" description="Basic residues" evidence="2">
    <location>
        <begin position="720"/>
        <end position="735"/>
    </location>
</feature>
<evidence type="ECO:0000313" key="4">
    <source>
        <dbReference type="Proteomes" id="UP001168821"/>
    </source>
</evidence>
<feature type="compositionally biased region" description="Basic and acidic residues" evidence="2">
    <location>
        <begin position="657"/>
        <end position="672"/>
    </location>
</feature>
<organism evidence="3 4">
    <name type="scientific">Zophobas morio</name>
    <dbReference type="NCBI Taxonomy" id="2755281"/>
    <lineage>
        <taxon>Eukaryota</taxon>
        <taxon>Metazoa</taxon>
        <taxon>Ecdysozoa</taxon>
        <taxon>Arthropoda</taxon>
        <taxon>Hexapoda</taxon>
        <taxon>Insecta</taxon>
        <taxon>Pterygota</taxon>
        <taxon>Neoptera</taxon>
        <taxon>Endopterygota</taxon>
        <taxon>Coleoptera</taxon>
        <taxon>Polyphaga</taxon>
        <taxon>Cucujiformia</taxon>
        <taxon>Tenebrionidae</taxon>
        <taxon>Zophobas</taxon>
    </lineage>
</organism>
<accession>A0AA38IVD6</accession>
<feature type="compositionally biased region" description="Polar residues" evidence="2">
    <location>
        <begin position="369"/>
        <end position="379"/>
    </location>
</feature>
<keyword evidence="1" id="KW-0175">Coiled coil</keyword>
<dbReference type="AlphaFoldDB" id="A0AA38IVD6"/>
<name>A0AA38IVD6_9CUCU</name>
<dbReference type="Proteomes" id="UP001168821">
    <property type="component" value="Unassembled WGS sequence"/>
</dbReference>
<feature type="coiled-coil region" evidence="1">
    <location>
        <begin position="251"/>
        <end position="368"/>
    </location>
</feature>
<gene>
    <name evidence="3" type="ORF">Zmor_007249</name>
</gene>
<keyword evidence="4" id="KW-1185">Reference proteome</keyword>
<proteinExistence type="predicted"/>
<feature type="region of interest" description="Disordered" evidence="2">
    <location>
        <begin position="657"/>
        <end position="735"/>
    </location>
</feature>
<feature type="compositionally biased region" description="Basic and acidic residues" evidence="2">
    <location>
        <begin position="461"/>
        <end position="476"/>
    </location>
</feature>
<feature type="region of interest" description="Disordered" evidence="2">
    <location>
        <begin position="617"/>
        <end position="641"/>
    </location>
</feature>
<protein>
    <submittedName>
        <fullName evidence="3">Uncharacterized protein</fullName>
    </submittedName>
</protein>
<feature type="compositionally biased region" description="Pro residues" evidence="2">
    <location>
        <begin position="891"/>
        <end position="902"/>
    </location>
</feature>
<reference evidence="3" key="1">
    <citation type="journal article" date="2023" name="G3 (Bethesda)">
        <title>Whole genome assemblies of Zophobas morio and Tenebrio molitor.</title>
        <authorList>
            <person name="Kaur S."/>
            <person name="Stinson S.A."/>
            <person name="diCenzo G.C."/>
        </authorList>
    </citation>
    <scope>NUCLEOTIDE SEQUENCE</scope>
    <source>
        <strain evidence="3">QUZm001</strain>
    </source>
</reference>
<evidence type="ECO:0000256" key="1">
    <source>
        <dbReference type="SAM" id="Coils"/>
    </source>
</evidence>
<feature type="compositionally biased region" description="Basic and acidic residues" evidence="2">
    <location>
        <begin position="438"/>
        <end position="454"/>
    </location>
</feature>
<dbReference type="EMBL" id="JALNTZ010000002">
    <property type="protein sequence ID" value="KAJ3662935.1"/>
    <property type="molecule type" value="Genomic_DNA"/>
</dbReference>
<feature type="region of interest" description="Disordered" evidence="2">
    <location>
        <begin position="369"/>
        <end position="417"/>
    </location>
</feature>
<evidence type="ECO:0000313" key="3">
    <source>
        <dbReference type="EMBL" id="KAJ3662935.1"/>
    </source>
</evidence>
<feature type="region of interest" description="Disordered" evidence="2">
    <location>
        <begin position="436"/>
        <end position="476"/>
    </location>
</feature>